<name>A0A117PP82_9ACTN</name>
<dbReference type="Pfam" id="PF13564">
    <property type="entry name" value="DoxX_2"/>
    <property type="match status" value="1"/>
</dbReference>
<gene>
    <name evidence="6" type="ORF">AQI94_33060</name>
</gene>
<comment type="caution">
    <text evidence="6">The sequence shown here is derived from an EMBL/GenBank/DDBJ whole genome shotgun (WGS) entry which is preliminary data.</text>
</comment>
<dbReference type="OrthoDB" id="4303028at2"/>
<comment type="subcellular location">
    <subcellularLocation>
        <location evidence="1">Membrane</location>
        <topology evidence="1">Multi-pass membrane protein</topology>
    </subcellularLocation>
</comment>
<dbReference type="Proteomes" id="UP000053039">
    <property type="component" value="Unassembled WGS sequence"/>
</dbReference>
<reference evidence="6 7" key="1">
    <citation type="submission" date="2015-10" db="EMBL/GenBank/DDBJ databases">
        <title>Draft genome sequence of Streptomyces pseudovenezuelae DSM 40212, type strain for the species Streptomyces pseudovenezuelae.</title>
        <authorList>
            <person name="Ruckert C."/>
            <person name="Winkler A."/>
            <person name="Kalinowski J."/>
            <person name="Kampfer P."/>
            <person name="Glaeser S."/>
        </authorList>
    </citation>
    <scope>NUCLEOTIDE SEQUENCE [LARGE SCALE GENOMIC DNA]</scope>
    <source>
        <strain evidence="6 7">DSM 40212</strain>
    </source>
</reference>
<evidence type="ECO:0000313" key="7">
    <source>
        <dbReference type="Proteomes" id="UP000053039"/>
    </source>
</evidence>
<dbReference type="EMBL" id="LMWM01000038">
    <property type="protein sequence ID" value="KUM84157.1"/>
    <property type="molecule type" value="Genomic_DNA"/>
</dbReference>
<accession>A0A117PP82</accession>
<proteinExistence type="predicted"/>
<keyword evidence="2 5" id="KW-0812">Transmembrane</keyword>
<sequence length="117" mass="11412">MSTAQTVLAVALSLIFLPLGLAKIAAVPFMRQAAAHLGMSPGLYRVIGVLETAGVAGLLLGLATVPLGVAAAAGLTVLMVAAAVVHLRHGDPPGRALPAAVLALMAVAYAGVAIAAG</sequence>
<keyword evidence="4 5" id="KW-0472">Membrane</keyword>
<feature type="transmembrane region" description="Helical" evidence="5">
    <location>
        <begin position="58"/>
        <end position="85"/>
    </location>
</feature>
<evidence type="ECO:0000256" key="3">
    <source>
        <dbReference type="ARBA" id="ARBA00022989"/>
    </source>
</evidence>
<evidence type="ECO:0000256" key="4">
    <source>
        <dbReference type="ARBA" id="ARBA00023136"/>
    </source>
</evidence>
<feature type="transmembrane region" description="Helical" evidence="5">
    <location>
        <begin position="97"/>
        <end position="116"/>
    </location>
</feature>
<evidence type="ECO:0000256" key="5">
    <source>
        <dbReference type="SAM" id="Phobius"/>
    </source>
</evidence>
<organism evidence="6 7">
    <name type="scientific">Streptomyces pseudovenezuelae</name>
    <dbReference type="NCBI Taxonomy" id="67350"/>
    <lineage>
        <taxon>Bacteria</taxon>
        <taxon>Bacillati</taxon>
        <taxon>Actinomycetota</taxon>
        <taxon>Actinomycetes</taxon>
        <taxon>Kitasatosporales</taxon>
        <taxon>Streptomycetaceae</taxon>
        <taxon>Streptomyces</taxon>
        <taxon>Streptomyces aurantiacus group</taxon>
    </lineage>
</organism>
<protein>
    <submittedName>
        <fullName evidence="6">Invasion protein</fullName>
    </submittedName>
</protein>
<dbReference type="InterPro" id="IPR032808">
    <property type="entry name" value="DoxX"/>
</dbReference>
<evidence type="ECO:0000313" key="6">
    <source>
        <dbReference type="EMBL" id="KUM84157.1"/>
    </source>
</evidence>
<dbReference type="GO" id="GO:0016020">
    <property type="term" value="C:membrane"/>
    <property type="evidence" value="ECO:0007669"/>
    <property type="project" value="UniProtKB-SubCell"/>
</dbReference>
<evidence type="ECO:0000256" key="1">
    <source>
        <dbReference type="ARBA" id="ARBA00004141"/>
    </source>
</evidence>
<evidence type="ECO:0000256" key="2">
    <source>
        <dbReference type="ARBA" id="ARBA00022692"/>
    </source>
</evidence>
<dbReference type="RefSeq" id="WP_031055817.1">
    <property type="nucleotide sequence ID" value="NZ_JBIBHV010000006.1"/>
</dbReference>
<dbReference type="AlphaFoldDB" id="A0A117PP82"/>
<keyword evidence="3 5" id="KW-1133">Transmembrane helix</keyword>